<feature type="compositionally biased region" description="Basic residues" evidence="1">
    <location>
        <begin position="111"/>
        <end position="127"/>
    </location>
</feature>
<gene>
    <name evidence="2" type="ORF">LCGC14_0860370</name>
</gene>
<evidence type="ECO:0000256" key="1">
    <source>
        <dbReference type="SAM" id="MobiDB-lite"/>
    </source>
</evidence>
<dbReference type="AlphaFoldDB" id="A0A0F9PCL1"/>
<proteinExistence type="predicted"/>
<feature type="region of interest" description="Disordered" evidence="1">
    <location>
        <begin position="49"/>
        <end position="127"/>
    </location>
</feature>
<evidence type="ECO:0000313" key="2">
    <source>
        <dbReference type="EMBL" id="KKN27844.1"/>
    </source>
</evidence>
<organism evidence="2">
    <name type="scientific">marine sediment metagenome</name>
    <dbReference type="NCBI Taxonomy" id="412755"/>
    <lineage>
        <taxon>unclassified sequences</taxon>
        <taxon>metagenomes</taxon>
        <taxon>ecological metagenomes</taxon>
    </lineage>
</organism>
<feature type="compositionally biased region" description="Basic and acidic residues" evidence="1">
    <location>
        <begin position="49"/>
        <end position="64"/>
    </location>
</feature>
<dbReference type="EMBL" id="LAZR01002610">
    <property type="protein sequence ID" value="KKN27844.1"/>
    <property type="molecule type" value="Genomic_DNA"/>
</dbReference>
<feature type="region of interest" description="Disordered" evidence="1">
    <location>
        <begin position="15"/>
        <end position="35"/>
    </location>
</feature>
<protein>
    <submittedName>
        <fullName evidence="2">Uncharacterized protein</fullName>
    </submittedName>
</protein>
<sequence length="127" mass="13361">MVRTVPREFDWAALPLGHQSPEDPHDTIIVGPNGKPGRCTCVADAKALAEHPENQPKTLREEANRAPGKSTSAYGVGAPGSKPRVPGPAKRLSPPAPRAPGPATRRDPVKSKAKPKSKGKAAPKKQS</sequence>
<comment type="caution">
    <text evidence="2">The sequence shown here is derived from an EMBL/GenBank/DDBJ whole genome shotgun (WGS) entry which is preliminary data.</text>
</comment>
<name>A0A0F9PCL1_9ZZZZ</name>
<accession>A0A0F9PCL1</accession>
<reference evidence="2" key="1">
    <citation type="journal article" date="2015" name="Nature">
        <title>Complex archaea that bridge the gap between prokaryotes and eukaryotes.</title>
        <authorList>
            <person name="Spang A."/>
            <person name="Saw J.H."/>
            <person name="Jorgensen S.L."/>
            <person name="Zaremba-Niedzwiedzka K."/>
            <person name="Martijn J."/>
            <person name="Lind A.E."/>
            <person name="van Eijk R."/>
            <person name="Schleper C."/>
            <person name="Guy L."/>
            <person name="Ettema T.J."/>
        </authorList>
    </citation>
    <scope>NUCLEOTIDE SEQUENCE</scope>
</reference>